<evidence type="ECO:0000313" key="1">
    <source>
        <dbReference type="EMBL" id="SGY60233.1"/>
    </source>
</evidence>
<protein>
    <submittedName>
        <fullName evidence="1">BQ5605_C007g04396 protein</fullName>
    </submittedName>
</protein>
<organism evidence="1 2">
    <name type="scientific">Microbotryum silenes-dioicae</name>
    <dbReference type="NCBI Taxonomy" id="796604"/>
    <lineage>
        <taxon>Eukaryota</taxon>
        <taxon>Fungi</taxon>
        <taxon>Dikarya</taxon>
        <taxon>Basidiomycota</taxon>
        <taxon>Pucciniomycotina</taxon>
        <taxon>Microbotryomycetes</taxon>
        <taxon>Microbotryales</taxon>
        <taxon>Microbotryaceae</taxon>
        <taxon>Microbotryum</taxon>
    </lineage>
</organism>
<name>A0A2X0M9V1_9BASI</name>
<dbReference type="AlphaFoldDB" id="A0A2X0M9V1"/>
<sequence length="43" mass="4767">MKSITVARGGALGHKQNNGYDVAKSCENQHDLCISQYYVPQNK</sequence>
<evidence type="ECO:0000313" key="2">
    <source>
        <dbReference type="Proteomes" id="UP000249464"/>
    </source>
</evidence>
<accession>A0A2X0M9V1</accession>
<proteinExistence type="predicted"/>
<gene>
    <name evidence="1" type="primary">BQ5605_C007g04396</name>
    <name evidence="1" type="ORF">BQ5605_C007G04396</name>
</gene>
<dbReference type="Proteomes" id="UP000249464">
    <property type="component" value="Unassembled WGS sequence"/>
</dbReference>
<reference evidence="1 2" key="1">
    <citation type="submission" date="2016-11" db="EMBL/GenBank/DDBJ databases">
        <authorList>
            <person name="Jaros S."/>
            <person name="Januszkiewicz K."/>
            <person name="Wedrychowicz H."/>
        </authorList>
    </citation>
    <scope>NUCLEOTIDE SEQUENCE [LARGE SCALE GENOMIC DNA]</scope>
</reference>
<keyword evidence="2" id="KW-1185">Reference proteome</keyword>
<dbReference type="EMBL" id="FQNC01000045">
    <property type="protein sequence ID" value="SGY60233.1"/>
    <property type="molecule type" value="Genomic_DNA"/>
</dbReference>